<dbReference type="SUPFAM" id="SSF55166">
    <property type="entry name" value="Hedgehog/DD-peptidase"/>
    <property type="match status" value="1"/>
</dbReference>
<dbReference type="InterPro" id="IPR039561">
    <property type="entry name" value="Peptidase_M15C"/>
</dbReference>
<organism evidence="3 4">
    <name type="scientific">Myroides marinus</name>
    <dbReference type="NCBI Taxonomy" id="703342"/>
    <lineage>
        <taxon>Bacteria</taxon>
        <taxon>Pseudomonadati</taxon>
        <taxon>Bacteroidota</taxon>
        <taxon>Flavobacteriia</taxon>
        <taxon>Flavobacteriales</taxon>
        <taxon>Flavobacteriaceae</taxon>
        <taxon>Myroides</taxon>
    </lineage>
</organism>
<dbReference type="Pfam" id="PF01471">
    <property type="entry name" value="PG_binding_1"/>
    <property type="match status" value="1"/>
</dbReference>
<dbReference type="InterPro" id="IPR036365">
    <property type="entry name" value="PGBD-like_sf"/>
</dbReference>
<proteinExistence type="predicted"/>
<evidence type="ECO:0000313" key="3">
    <source>
        <dbReference type="EMBL" id="SEJ33340.1"/>
    </source>
</evidence>
<feature type="domain" description="Peptidase M15C" evidence="2">
    <location>
        <begin position="188"/>
        <end position="252"/>
    </location>
</feature>
<sequence>MKIELLIPNTVNPLIRQWKKFQVLLGNYQGSIDDYYDVNFLLAIKNYQQQKKIVVDGYIGNKTWLEAYKDGMSFFDSQTKEFPLKPKFSSIVSRQILFEKFGEIMFVHNPTNDNPEKITIINDFESKNIIKVDIPQLRRTFNGVNRIIRFHRKAADQLRGFFNEIEKQKMLSLLISYGGSYNARLIRGSKTALSNHCFGTAFDINMQWNQLDAEPIALGLKGSIRELVPLAHEYGFYWGGHFSRKDGMHFEIAQLL</sequence>
<gene>
    <name evidence="3" type="ORF">SAMN04488018_12532</name>
</gene>
<evidence type="ECO:0000259" key="1">
    <source>
        <dbReference type="Pfam" id="PF01471"/>
    </source>
</evidence>
<dbReference type="Pfam" id="PF13539">
    <property type="entry name" value="Peptidase_M15_4"/>
    <property type="match status" value="1"/>
</dbReference>
<evidence type="ECO:0000313" key="4">
    <source>
        <dbReference type="Proteomes" id="UP000183077"/>
    </source>
</evidence>
<dbReference type="Proteomes" id="UP000183077">
    <property type="component" value="Unassembled WGS sequence"/>
</dbReference>
<reference evidence="3 4" key="1">
    <citation type="submission" date="2016-10" db="EMBL/GenBank/DDBJ databases">
        <authorList>
            <person name="de Groot N.N."/>
        </authorList>
    </citation>
    <scope>NUCLEOTIDE SEQUENCE [LARGE SCALE GENOMIC DNA]</scope>
    <source>
        <strain evidence="3 4">DSM 23048</strain>
    </source>
</reference>
<name>A0A1H6Y890_9FLAO</name>
<feature type="domain" description="Peptidoglycan binding-like" evidence="1">
    <location>
        <begin position="25"/>
        <end position="64"/>
    </location>
</feature>
<dbReference type="Gene3D" id="1.10.101.10">
    <property type="entry name" value="PGBD-like superfamily/PGBD"/>
    <property type="match status" value="1"/>
</dbReference>
<dbReference type="GO" id="GO:0008233">
    <property type="term" value="F:peptidase activity"/>
    <property type="evidence" value="ECO:0007669"/>
    <property type="project" value="InterPro"/>
</dbReference>
<dbReference type="InterPro" id="IPR009045">
    <property type="entry name" value="Zn_M74/Hedgehog-like"/>
</dbReference>
<dbReference type="EMBL" id="FNYS01000025">
    <property type="protein sequence ID" value="SEJ33340.1"/>
    <property type="molecule type" value="Genomic_DNA"/>
</dbReference>
<dbReference type="AlphaFoldDB" id="A0A1H6Y890"/>
<protein>
    <submittedName>
        <fullName evidence="3">Putative peptidoglycan binding domain-containing protein</fullName>
    </submittedName>
</protein>
<evidence type="ECO:0000259" key="2">
    <source>
        <dbReference type="Pfam" id="PF13539"/>
    </source>
</evidence>
<dbReference type="GeneID" id="82258519"/>
<dbReference type="Gene3D" id="3.30.1380.10">
    <property type="match status" value="1"/>
</dbReference>
<dbReference type="SUPFAM" id="SSF47090">
    <property type="entry name" value="PGBD-like"/>
    <property type="match status" value="1"/>
</dbReference>
<dbReference type="InterPro" id="IPR002477">
    <property type="entry name" value="Peptidoglycan-bd-like"/>
</dbReference>
<dbReference type="InterPro" id="IPR036366">
    <property type="entry name" value="PGBDSf"/>
</dbReference>
<dbReference type="RefSeq" id="WP_074747831.1">
    <property type="nucleotide sequence ID" value="NZ_FNYS01000025.1"/>
</dbReference>
<accession>A0A1H6Y890</accession>